<evidence type="ECO:0000256" key="7">
    <source>
        <dbReference type="ARBA" id="ARBA00023136"/>
    </source>
</evidence>
<feature type="transmembrane region" description="Helical" evidence="8">
    <location>
        <begin position="326"/>
        <end position="350"/>
    </location>
</feature>
<feature type="transmembrane region" description="Helical" evidence="8">
    <location>
        <begin position="111"/>
        <end position="136"/>
    </location>
</feature>
<feature type="transmembrane region" description="Helical" evidence="8">
    <location>
        <begin position="268"/>
        <end position="286"/>
    </location>
</feature>
<dbReference type="PANTHER" id="PTHR43528:SF3">
    <property type="entry name" value="CITRATE-PROTON SYMPORTER"/>
    <property type="match status" value="1"/>
</dbReference>
<keyword evidence="7 8" id="KW-0472">Membrane</keyword>
<feature type="transmembrane region" description="Helical" evidence="8">
    <location>
        <begin position="298"/>
        <end position="320"/>
    </location>
</feature>
<comment type="subcellular location">
    <subcellularLocation>
        <location evidence="1">Cell membrane</location>
        <topology evidence="1">Multi-pass membrane protein</topology>
    </subcellularLocation>
</comment>
<feature type="transmembrane region" description="Helical" evidence="8">
    <location>
        <begin position="81"/>
        <end position="99"/>
    </location>
</feature>
<evidence type="ECO:0000259" key="9">
    <source>
        <dbReference type="PROSITE" id="PS50850"/>
    </source>
</evidence>
<feature type="transmembrane region" description="Helical" evidence="8">
    <location>
        <begin position="181"/>
        <end position="200"/>
    </location>
</feature>
<keyword evidence="2" id="KW-0813">Transport</keyword>
<name>A0ABS5T5F9_9GAMM</name>
<dbReference type="InterPro" id="IPR036259">
    <property type="entry name" value="MFS_trans_sf"/>
</dbReference>
<feature type="transmembrane region" description="Helical" evidence="8">
    <location>
        <begin position="362"/>
        <end position="385"/>
    </location>
</feature>
<dbReference type="InterPro" id="IPR011701">
    <property type="entry name" value="MFS"/>
</dbReference>
<evidence type="ECO:0000256" key="8">
    <source>
        <dbReference type="SAM" id="Phobius"/>
    </source>
</evidence>
<evidence type="ECO:0000256" key="5">
    <source>
        <dbReference type="ARBA" id="ARBA00022847"/>
    </source>
</evidence>
<feature type="transmembrane region" description="Helical" evidence="8">
    <location>
        <begin position="21"/>
        <end position="39"/>
    </location>
</feature>
<gene>
    <name evidence="10" type="ORF">HGT73_04645</name>
</gene>
<dbReference type="InterPro" id="IPR020846">
    <property type="entry name" value="MFS_dom"/>
</dbReference>
<feature type="transmembrane region" description="Helical" evidence="8">
    <location>
        <begin position="232"/>
        <end position="253"/>
    </location>
</feature>
<evidence type="ECO:0000313" key="11">
    <source>
        <dbReference type="Proteomes" id="UP000786875"/>
    </source>
</evidence>
<feature type="domain" description="Major facilitator superfamily (MFS) profile" evidence="9">
    <location>
        <begin position="9"/>
        <end position="419"/>
    </location>
</feature>
<evidence type="ECO:0000256" key="1">
    <source>
        <dbReference type="ARBA" id="ARBA00004651"/>
    </source>
</evidence>
<evidence type="ECO:0000256" key="6">
    <source>
        <dbReference type="ARBA" id="ARBA00022989"/>
    </source>
</evidence>
<dbReference type="PANTHER" id="PTHR43528">
    <property type="entry name" value="ALPHA-KETOGLUTARATE PERMEASE"/>
    <property type="match status" value="1"/>
</dbReference>
<dbReference type="Proteomes" id="UP000786875">
    <property type="component" value="Unassembled WGS sequence"/>
</dbReference>
<accession>A0ABS5T5F9</accession>
<dbReference type="Gene3D" id="1.20.1250.20">
    <property type="entry name" value="MFS general substrate transporter like domains"/>
    <property type="match status" value="2"/>
</dbReference>
<sequence length="426" mass="46266">MTDKLHRKSLLAVTLGNGLEIYDFAVYSFFSVIIGHLFFPVGNATLSLLLSVATFGIGFLVRPLGSIVLGQYADRHGRKPALQLILLLMGLGGLFVAAAPTWQQVGIWGPVILIIGRLIQGFSAGGEIGTATSWLLEAGEGQSRGQRVSWQMVSQGAAALAGAIIGFVLTHSLSMQALYSWGWRVPFIIGLLIIPLGLIIRKTLPETQLTNASEVQATSSLGLLLKQHRRRLFLGILLVMKSTTSFYIIVYYLPAYMVNTLAYSPGDSYWLSIGAAVITLLAPLFLGRLIDRVAHLRGLMLSSLCVSTLLTFPIFLAIMHHLPLSITLSIVVVDQVMANLYAIAFFVLVLESFPSVLRASALSIIYAFGVTLFGGFAQFNVTFLLNISHNPLAPAAYLLFCGLISLAATYFWKSTPLPQGENIYVN</sequence>
<feature type="transmembrane region" description="Helical" evidence="8">
    <location>
        <begin position="45"/>
        <end position="69"/>
    </location>
</feature>
<dbReference type="Pfam" id="PF07690">
    <property type="entry name" value="MFS_1"/>
    <property type="match status" value="1"/>
</dbReference>
<dbReference type="InterPro" id="IPR051084">
    <property type="entry name" value="H+-coupled_symporters"/>
</dbReference>
<comment type="caution">
    <text evidence="10">The sequence shown here is derived from an EMBL/GenBank/DDBJ whole genome shotgun (WGS) entry which is preliminary data.</text>
</comment>
<evidence type="ECO:0000256" key="4">
    <source>
        <dbReference type="ARBA" id="ARBA00022692"/>
    </source>
</evidence>
<feature type="transmembrane region" description="Helical" evidence="8">
    <location>
        <begin position="148"/>
        <end position="169"/>
    </location>
</feature>
<feature type="transmembrane region" description="Helical" evidence="8">
    <location>
        <begin position="391"/>
        <end position="412"/>
    </location>
</feature>
<keyword evidence="4 8" id="KW-0812">Transmembrane</keyword>
<reference evidence="10 11" key="1">
    <citation type="submission" date="2020-04" db="EMBL/GenBank/DDBJ databases">
        <title>Genome sequencing of Rosenbergiella species.</title>
        <authorList>
            <person name="Alvarez-Perez S."/>
            <person name="Lievens B."/>
        </authorList>
    </citation>
    <scope>NUCLEOTIDE SEQUENCE [LARGE SCALE GENOMIC DNA]</scope>
    <source>
        <strain evidence="10 11">CdVSA20.1</strain>
    </source>
</reference>
<evidence type="ECO:0000256" key="3">
    <source>
        <dbReference type="ARBA" id="ARBA00022475"/>
    </source>
</evidence>
<keyword evidence="5" id="KW-0769">Symport</keyword>
<keyword evidence="11" id="KW-1185">Reference proteome</keyword>
<dbReference type="PROSITE" id="PS50850">
    <property type="entry name" value="MFS"/>
    <property type="match status" value="1"/>
</dbReference>
<dbReference type="SUPFAM" id="SSF103473">
    <property type="entry name" value="MFS general substrate transporter"/>
    <property type="match status" value="1"/>
</dbReference>
<evidence type="ECO:0000256" key="2">
    <source>
        <dbReference type="ARBA" id="ARBA00022448"/>
    </source>
</evidence>
<keyword evidence="3" id="KW-1003">Cell membrane</keyword>
<dbReference type="RefSeq" id="WP_214212477.1">
    <property type="nucleotide sequence ID" value="NZ_JABBFO010000002.1"/>
</dbReference>
<organism evidence="10 11">
    <name type="scientific">Rosenbergiella australiborealis</name>
    <dbReference type="NCBI Taxonomy" id="1544696"/>
    <lineage>
        <taxon>Bacteria</taxon>
        <taxon>Pseudomonadati</taxon>
        <taxon>Pseudomonadota</taxon>
        <taxon>Gammaproteobacteria</taxon>
        <taxon>Enterobacterales</taxon>
        <taxon>Erwiniaceae</taxon>
        <taxon>Rosenbergiella</taxon>
    </lineage>
</organism>
<evidence type="ECO:0000313" key="10">
    <source>
        <dbReference type="EMBL" id="MBT0726677.1"/>
    </source>
</evidence>
<proteinExistence type="predicted"/>
<dbReference type="EMBL" id="JABBFO010000002">
    <property type="protein sequence ID" value="MBT0726677.1"/>
    <property type="molecule type" value="Genomic_DNA"/>
</dbReference>
<protein>
    <submittedName>
        <fullName evidence="10">MFS transporter</fullName>
    </submittedName>
</protein>
<keyword evidence="6 8" id="KW-1133">Transmembrane helix</keyword>